<feature type="transmembrane region" description="Helical" evidence="1">
    <location>
        <begin position="46"/>
        <end position="63"/>
    </location>
</feature>
<feature type="transmembrane region" description="Helical" evidence="1">
    <location>
        <begin position="12"/>
        <end position="34"/>
    </location>
</feature>
<proteinExistence type="predicted"/>
<dbReference type="RefSeq" id="XP_025521177.1">
    <property type="nucleotide sequence ID" value="XM_025659039.1"/>
</dbReference>
<keyword evidence="1" id="KW-0812">Transmembrane</keyword>
<dbReference type="EMBL" id="KZ825054">
    <property type="protein sequence ID" value="RAH63255.1"/>
    <property type="molecule type" value="Genomic_DNA"/>
</dbReference>
<dbReference type="GeneID" id="37162441"/>
<organism evidence="2 3">
    <name type="scientific">Aspergillus piperis CBS 112811</name>
    <dbReference type="NCBI Taxonomy" id="1448313"/>
    <lineage>
        <taxon>Eukaryota</taxon>
        <taxon>Fungi</taxon>
        <taxon>Dikarya</taxon>
        <taxon>Ascomycota</taxon>
        <taxon>Pezizomycotina</taxon>
        <taxon>Eurotiomycetes</taxon>
        <taxon>Eurotiomycetidae</taxon>
        <taxon>Eurotiales</taxon>
        <taxon>Aspergillaceae</taxon>
        <taxon>Aspergillus</taxon>
        <taxon>Aspergillus subgen. Circumdati</taxon>
    </lineage>
</organism>
<dbReference type="AlphaFoldDB" id="A0A8G1RF35"/>
<keyword evidence="3" id="KW-1185">Reference proteome</keyword>
<dbReference type="Proteomes" id="UP000249526">
    <property type="component" value="Unassembled WGS sequence"/>
</dbReference>
<evidence type="ECO:0000256" key="1">
    <source>
        <dbReference type="SAM" id="Phobius"/>
    </source>
</evidence>
<evidence type="ECO:0000313" key="3">
    <source>
        <dbReference type="Proteomes" id="UP000249526"/>
    </source>
</evidence>
<gene>
    <name evidence="2" type="ORF">BO85DRAFT_444554</name>
</gene>
<evidence type="ECO:0000313" key="2">
    <source>
        <dbReference type="EMBL" id="RAH63255.1"/>
    </source>
</evidence>
<sequence>MYMPGCHTFILPLFRYMLSSLSVISCLVTCHHGVAHHIYRPCDPCVWVYVCTVTVVIDYLTYAGPSLPEMKHNAFPPSLANWVYRDGWSGFD</sequence>
<keyword evidence="1" id="KW-1133">Transmembrane helix</keyword>
<reference evidence="2 3" key="1">
    <citation type="submission" date="2018-02" db="EMBL/GenBank/DDBJ databases">
        <title>The genomes of Aspergillus section Nigri reveals drivers in fungal speciation.</title>
        <authorList>
            <consortium name="DOE Joint Genome Institute"/>
            <person name="Vesth T.C."/>
            <person name="Nybo J."/>
            <person name="Theobald S."/>
            <person name="Brandl J."/>
            <person name="Frisvad J.C."/>
            <person name="Nielsen K.F."/>
            <person name="Lyhne E.K."/>
            <person name="Kogle M.E."/>
            <person name="Kuo A."/>
            <person name="Riley R."/>
            <person name="Clum A."/>
            <person name="Nolan M."/>
            <person name="Lipzen A."/>
            <person name="Salamov A."/>
            <person name="Henrissat B."/>
            <person name="Wiebenga A."/>
            <person name="De vries R.P."/>
            <person name="Grigoriev I.V."/>
            <person name="Mortensen U.H."/>
            <person name="Andersen M.R."/>
            <person name="Baker S.E."/>
        </authorList>
    </citation>
    <scope>NUCLEOTIDE SEQUENCE [LARGE SCALE GENOMIC DNA]</scope>
    <source>
        <strain evidence="2 3">CBS 112811</strain>
    </source>
</reference>
<name>A0A8G1RF35_9EURO</name>
<protein>
    <submittedName>
        <fullName evidence="2">Uncharacterized protein</fullName>
    </submittedName>
</protein>
<keyword evidence="1" id="KW-0472">Membrane</keyword>
<accession>A0A8G1RF35</accession>